<proteinExistence type="predicted"/>
<organism evidence="2 3">
    <name type="scientific">Tetrahymena thermophila (strain SB210)</name>
    <dbReference type="NCBI Taxonomy" id="312017"/>
    <lineage>
        <taxon>Eukaryota</taxon>
        <taxon>Sar</taxon>
        <taxon>Alveolata</taxon>
        <taxon>Ciliophora</taxon>
        <taxon>Intramacronucleata</taxon>
        <taxon>Oligohymenophorea</taxon>
        <taxon>Hymenostomatida</taxon>
        <taxon>Tetrahymenina</taxon>
        <taxon>Tetrahymenidae</taxon>
        <taxon>Tetrahymena</taxon>
    </lineage>
</organism>
<feature type="coiled-coil region" evidence="1">
    <location>
        <begin position="81"/>
        <end position="115"/>
    </location>
</feature>
<protein>
    <submittedName>
        <fullName evidence="2">Uncharacterized protein</fullName>
    </submittedName>
</protein>
<dbReference type="EMBL" id="GG662738">
    <property type="protein sequence ID" value="EAR93125.1"/>
    <property type="molecule type" value="Genomic_DNA"/>
</dbReference>
<reference evidence="3" key="1">
    <citation type="journal article" date="2006" name="PLoS Biol.">
        <title>Macronuclear genome sequence of the ciliate Tetrahymena thermophila, a model eukaryote.</title>
        <authorList>
            <person name="Eisen J.A."/>
            <person name="Coyne R.S."/>
            <person name="Wu M."/>
            <person name="Wu D."/>
            <person name="Thiagarajan M."/>
            <person name="Wortman J.R."/>
            <person name="Badger J.H."/>
            <person name="Ren Q."/>
            <person name="Amedeo P."/>
            <person name="Jones K.M."/>
            <person name="Tallon L.J."/>
            <person name="Delcher A.L."/>
            <person name="Salzberg S.L."/>
            <person name="Silva J.C."/>
            <person name="Haas B.J."/>
            <person name="Majoros W.H."/>
            <person name="Farzad M."/>
            <person name="Carlton J.M."/>
            <person name="Smith R.K. Jr."/>
            <person name="Garg J."/>
            <person name="Pearlman R.E."/>
            <person name="Karrer K.M."/>
            <person name="Sun L."/>
            <person name="Manning G."/>
            <person name="Elde N.C."/>
            <person name="Turkewitz A.P."/>
            <person name="Asai D.J."/>
            <person name="Wilkes D.E."/>
            <person name="Wang Y."/>
            <person name="Cai H."/>
            <person name="Collins K."/>
            <person name="Stewart B.A."/>
            <person name="Lee S.R."/>
            <person name="Wilamowska K."/>
            <person name="Weinberg Z."/>
            <person name="Ruzzo W.L."/>
            <person name="Wloga D."/>
            <person name="Gaertig J."/>
            <person name="Frankel J."/>
            <person name="Tsao C.-C."/>
            <person name="Gorovsky M.A."/>
            <person name="Keeling P.J."/>
            <person name="Waller R.F."/>
            <person name="Patron N.J."/>
            <person name="Cherry J.M."/>
            <person name="Stover N.A."/>
            <person name="Krieger C.J."/>
            <person name="del Toro C."/>
            <person name="Ryder H.F."/>
            <person name="Williamson S.C."/>
            <person name="Barbeau R.A."/>
            <person name="Hamilton E.P."/>
            <person name="Orias E."/>
        </authorList>
    </citation>
    <scope>NUCLEOTIDE SEQUENCE [LARGE SCALE GENOMIC DNA]</scope>
    <source>
        <strain evidence="3">SB210</strain>
    </source>
</reference>
<dbReference type="GeneID" id="7823976"/>
<dbReference type="KEGG" id="tet:TTHERM_00449750"/>
<accession>Q238U5</accession>
<evidence type="ECO:0000313" key="3">
    <source>
        <dbReference type="Proteomes" id="UP000009168"/>
    </source>
</evidence>
<keyword evidence="3" id="KW-1185">Reference proteome</keyword>
<name>Q238U5_TETTS</name>
<evidence type="ECO:0000256" key="1">
    <source>
        <dbReference type="SAM" id="Coils"/>
    </source>
</evidence>
<evidence type="ECO:0000313" key="2">
    <source>
        <dbReference type="EMBL" id="EAR93125.1"/>
    </source>
</evidence>
<gene>
    <name evidence="2" type="ORF">TTHERM_00449750</name>
</gene>
<sequence>MSNTSVNIKQLKEMHSKLQNLNTNVSNAIGRSREFHSKLEGKLQESLSKLQENLDQSINTDRVNQNDKILLDIHSHFEQKCSQIEEQNLNLVKRLRQMEKQEEDYKSQINLLNSQLLERGLQQIISYPQNFSFKANNSQQSNSDNQEFTQQQLEESFYLKQEIDKLNKEIEVLIEEKKKIIDQQEQNQQYLHDHQIACSEQLTQSELSTGSKNPCKANPINAIPCQQNNLQNLSRSSSPLKNQQIENHQIINEEHITRVGNLSPQNKPRSLNSNLHDGSQIRLISPTNSQMKNSIHSISPTKIAFTKSQSANNPSKEQEFRQNNQLNITKQELEHRLVEDYEAKLQQANKQLRETKELQEKQSKELLKERDIRIQMQIKLEELEAEKRYQNIQQEKMNSGKMQNVKFHTSDSLSSPNMNQTTICQTPLRNQIEKSNEKQYKNENSLGYSASEYTSPNKIANKQLNTTNSYTLESTSNQKFQPIHTTLKLNKNPISSISNNESNYTYQMSVSPNKRHNNQDTLNRTSQDSSQVQQQLIQIISKLQNSMSNKKKQLTPIKNTEKQIETAKKFENAFDNTLSQLKSILVTQENQQQHQQQTYPTNSTFKQDQSQFQTALSYSNPGQNCYNNSVVYTTEFNSTH</sequence>
<dbReference type="InParanoid" id="Q238U5"/>
<keyword evidence="1" id="KW-0175">Coiled coil</keyword>
<dbReference type="Proteomes" id="UP000009168">
    <property type="component" value="Unassembled WGS sequence"/>
</dbReference>
<dbReference type="RefSeq" id="XP_001013370.1">
    <property type="nucleotide sequence ID" value="XM_001013370.1"/>
</dbReference>
<dbReference type="HOGENOM" id="CLU_427975_0_0_1"/>
<feature type="coiled-coil region" evidence="1">
    <location>
        <begin position="316"/>
        <end position="386"/>
    </location>
</feature>
<dbReference type="AlphaFoldDB" id="Q238U5"/>